<dbReference type="AlphaFoldDB" id="A0A0F4GNB5"/>
<organism evidence="1 2">
    <name type="scientific">Zymoseptoria brevis</name>
    <dbReference type="NCBI Taxonomy" id="1047168"/>
    <lineage>
        <taxon>Eukaryota</taxon>
        <taxon>Fungi</taxon>
        <taxon>Dikarya</taxon>
        <taxon>Ascomycota</taxon>
        <taxon>Pezizomycotina</taxon>
        <taxon>Dothideomycetes</taxon>
        <taxon>Dothideomycetidae</taxon>
        <taxon>Mycosphaerellales</taxon>
        <taxon>Mycosphaerellaceae</taxon>
        <taxon>Zymoseptoria</taxon>
    </lineage>
</organism>
<dbReference type="Proteomes" id="UP000033647">
    <property type="component" value="Unassembled WGS sequence"/>
</dbReference>
<comment type="caution">
    <text evidence="1">The sequence shown here is derived from an EMBL/GenBank/DDBJ whole genome shotgun (WGS) entry which is preliminary data.</text>
</comment>
<protein>
    <submittedName>
        <fullName evidence="1">Uncharacterized protein</fullName>
    </submittedName>
</protein>
<dbReference type="EMBL" id="LAFY01000387">
    <property type="protein sequence ID" value="KJX98733.1"/>
    <property type="molecule type" value="Genomic_DNA"/>
</dbReference>
<gene>
    <name evidence="1" type="ORF">TI39_contig395g00007</name>
</gene>
<proteinExistence type="predicted"/>
<dbReference type="OrthoDB" id="10445131at2759"/>
<keyword evidence="2" id="KW-1185">Reference proteome</keyword>
<accession>A0A0F4GNB5</accession>
<name>A0A0F4GNB5_9PEZI</name>
<evidence type="ECO:0000313" key="2">
    <source>
        <dbReference type="Proteomes" id="UP000033647"/>
    </source>
</evidence>
<sequence length="510" mass="56163">MSNQRSKTEEEMAQIQEFLLVLHATVSDQDAEATFARTKAIFDGESIPVLWLEETGGTTSSWAVSGGVALPREAQEHARADFAVRLFFPRPGHGHTAGGTVEPTTQDLRTRDFFLLVLSNHTTNHANINGTIRIKAMLEKEGSSVLDIKQGDSSHSFTVEVIGPLSASSRHAIKTSPEVARFDLAASVPLPPLPSLRSLVQQPSQSFRYRMVLKQVTHKKWLRTGFQTEEAVDQAAYILRGEGVVVLQVGCLRTVSHRDCTTLGFLDSKAVGYDQRADSGVGVAMQALLYFLHWEAHKSPHEDMRATAASHSHLYQTNEGMNWKCFPQTSRGLCPVLQCQPFNHFGVDATDVDVYEAVNRQKTRICQLRSPSLALATFTHSLTVSQENAAIAGMRNILAQAGVQCVLVEAEENEDDGKFRVVTTRVQVLVREMGRVREVSGVQGFEISDGLEDIVRGSVMKVISILEQSDKQCCPFKIGKEVEGDPVDGERMGVLMGRWLGLTSAVEMKS</sequence>
<evidence type="ECO:0000313" key="1">
    <source>
        <dbReference type="EMBL" id="KJX98733.1"/>
    </source>
</evidence>
<reference evidence="1 2" key="1">
    <citation type="submission" date="2015-03" db="EMBL/GenBank/DDBJ databases">
        <title>RNA-seq based gene annotation and comparative genomics of four Zymoseptoria species reveal species-specific pathogenicity related genes and transposable element activity.</title>
        <authorList>
            <person name="Grandaubert J."/>
            <person name="Bhattacharyya A."/>
            <person name="Stukenbrock E.H."/>
        </authorList>
    </citation>
    <scope>NUCLEOTIDE SEQUENCE [LARGE SCALE GENOMIC DNA]</scope>
    <source>
        <strain evidence="1 2">Zb18110</strain>
    </source>
</reference>